<sequence length="284" mass="33090">MIDFNWKYEIQQWTDKKRKIKPFQTDLVDFFETAFKNTTFPDRALFGTNDYSISLLTGGIFFAAYTREGVIWLLLDRQFKDIPNSDSKIVKSTKNFLEPLFWLEIENLNNLKALIDRQDIWDSFKTATGRIYDSKMVTSYRGHIAKNKISLADFYSNELQNIPSKTAYEIEKKLEEKVKQARKLSRKKRQEILSKSNPKPTKTTVKQTIFNRNQYVIAEVLDRAKGICERCNKSAPFIRDLDNSPYLEVHHKKPLAEGGDDTVENAIALCPNCHRHAHYGKTSY</sequence>
<dbReference type="InterPro" id="IPR003615">
    <property type="entry name" value="HNH_nuc"/>
</dbReference>
<dbReference type="AlphaFoldDB" id="A0A1S2VHS4"/>
<dbReference type="Gene3D" id="1.10.30.50">
    <property type="match status" value="1"/>
</dbReference>
<organism evidence="2 3">
    <name type="scientific">Arsenicibacter rosenii</name>
    <dbReference type="NCBI Taxonomy" id="1750698"/>
    <lineage>
        <taxon>Bacteria</taxon>
        <taxon>Pseudomonadati</taxon>
        <taxon>Bacteroidota</taxon>
        <taxon>Cytophagia</taxon>
        <taxon>Cytophagales</taxon>
        <taxon>Spirosomataceae</taxon>
        <taxon>Arsenicibacter</taxon>
    </lineage>
</organism>
<evidence type="ECO:0000259" key="1">
    <source>
        <dbReference type="SMART" id="SM00507"/>
    </source>
</evidence>
<dbReference type="CDD" id="cd00085">
    <property type="entry name" value="HNHc"/>
    <property type="match status" value="1"/>
</dbReference>
<evidence type="ECO:0000313" key="2">
    <source>
        <dbReference type="EMBL" id="OIN58292.1"/>
    </source>
</evidence>
<comment type="caution">
    <text evidence="2">The sequence shown here is derived from an EMBL/GenBank/DDBJ whole genome shotgun (WGS) entry which is preliminary data.</text>
</comment>
<dbReference type="GO" id="GO:0004519">
    <property type="term" value="F:endonuclease activity"/>
    <property type="evidence" value="ECO:0007669"/>
    <property type="project" value="InterPro"/>
</dbReference>
<name>A0A1S2VHS4_9BACT</name>
<proteinExistence type="predicted"/>
<reference evidence="2 3" key="1">
    <citation type="submission" date="2016-10" db="EMBL/GenBank/DDBJ databases">
        <title>Arsenicibacter rosenii gen. nov., sp. nov., an efficient arsenic-methylating bacterium isolated from an arsenic-contaminated paddy soil.</title>
        <authorList>
            <person name="Huang K."/>
        </authorList>
    </citation>
    <scope>NUCLEOTIDE SEQUENCE [LARGE SCALE GENOMIC DNA]</scope>
    <source>
        <strain evidence="2 3">SM-1</strain>
    </source>
</reference>
<dbReference type="InterPro" id="IPR002711">
    <property type="entry name" value="HNH"/>
</dbReference>
<keyword evidence="3" id="KW-1185">Reference proteome</keyword>
<dbReference type="EMBL" id="MORL01000007">
    <property type="protein sequence ID" value="OIN58292.1"/>
    <property type="molecule type" value="Genomic_DNA"/>
</dbReference>
<protein>
    <recommendedName>
        <fullName evidence="1">HNH nuclease domain-containing protein</fullName>
    </recommendedName>
</protein>
<evidence type="ECO:0000313" key="3">
    <source>
        <dbReference type="Proteomes" id="UP000181790"/>
    </source>
</evidence>
<dbReference type="GO" id="GO:0003676">
    <property type="term" value="F:nucleic acid binding"/>
    <property type="evidence" value="ECO:0007669"/>
    <property type="project" value="InterPro"/>
</dbReference>
<gene>
    <name evidence="2" type="ORF">BLX24_14940</name>
</gene>
<dbReference type="RefSeq" id="WP_071503964.1">
    <property type="nucleotide sequence ID" value="NZ_MORL01000007.1"/>
</dbReference>
<dbReference type="Proteomes" id="UP000181790">
    <property type="component" value="Unassembled WGS sequence"/>
</dbReference>
<accession>A0A1S2VHS4</accession>
<dbReference type="GO" id="GO:0008270">
    <property type="term" value="F:zinc ion binding"/>
    <property type="evidence" value="ECO:0007669"/>
    <property type="project" value="InterPro"/>
</dbReference>
<dbReference type="SMART" id="SM00507">
    <property type="entry name" value="HNHc"/>
    <property type="match status" value="1"/>
</dbReference>
<dbReference type="Pfam" id="PF01844">
    <property type="entry name" value="HNH"/>
    <property type="match status" value="1"/>
</dbReference>
<feature type="domain" description="HNH nuclease" evidence="1">
    <location>
        <begin position="215"/>
        <end position="275"/>
    </location>
</feature>